<reference evidence="1 2" key="1">
    <citation type="journal article" date="2017" name="Int. J. Parasitol.">
        <title>The genome of the protozoan parasite Cystoisospora suis and a reverse vaccinology approach to identify vaccine candidates.</title>
        <authorList>
            <person name="Palmieri N."/>
            <person name="Shrestha A."/>
            <person name="Ruttkowski B."/>
            <person name="Beck T."/>
            <person name="Vogl C."/>
            <person name="Tomley F."/>
            <person name="Blake D.P."/>
            <person name="Joachim A."/>
        </authorList>
    </citation>
    <scope>NUCLEOTIDE SEQUENCE [LARGE SCALE GENOMIC DNA]</scope>
    <source>
        <strain evidence="1 2">Wien I</strain>
    </source>
</reference>
<sequence>MYCQRGELHRDMSRSSLVIRGSGRALRTQRWGSSTSSISRSLCCEAASLGHLPRCRTLLQFRLRSRSYIHFVATRVRSLEPFKAES</sequence>
<proteinExistence type="predicted"/>
<dbReference type="AlphaFoldDB" id="A0A2C6KCE7"/>
<evidence type="ECO:0000313" key="2">
    <source>
        <dbReference type="Proteomes" id="UP000221165"/>
    </source>
</evidence>
<comment type="caution">
    <text evidence="1">The sequence shown here is derived from an EMBL/GenBank/DDBJ whole genome shotgun (WGS) entry which is preliminary data.</text>
</comment>
<dbReference type="EMBL" id="MIGC01004183">
    <property type="protein sequence ID" value="PHJ18390.1"/>
    <property type="molecule type" value="Genomic_DNA"/>
</dbReference>
<gene>
    <name evidence="1" type="ORF">CSUI_007787</name>
</gene>
<evidence type="ECO:0000313" key="1">
    <source>
        <dbReference type="EMBL" id="PHJ18390.1"/>
    </source>
</evidence>
<name>A0A2C6KCE7_9APIC</name>
<organism evidence="1 2">
    <name type="scientific">Cystoisospora suis</name>
    <dbReference type="NCBI Taxonomy" id="483139"/>
    <lineage>
        <taxon>Eukaryota</taxon>
        <taxon>Sar</taxon>
        <taxon>Alveolata</taxon>
        <taxon>Apicomplexa</taxon>
        <taxon>Conoidasida</taxon>
        <taxon>Coccidia</taxon>
        <taxon>Eucoccidiorida</taxon>
        <taxon>Eimeriorina</taxon>
        <taxon>Sarcocystidae</taxon>
        <taxon>Cystoisospora</taxon>
    </lineage>
</organism>
<keyword evidence="2" id="KW-1185">Reference proteome</keyword>
<protein>
    <submittedName>
        <fullName evidence="1">Uncharacterized protein</fullName>
    </submittedName>
</protein>
<dbReference type="RefSeq" id="XP_067920097.1">
    <property type="nucleotide sequence ID" value="XM_068067930.1"/>
</dbReference>
<dbReference type="Proteomes" id="UP000221165">
    <property type="component" value="Unassembled WGS sequence"/>
</dbReference>
<accession>A0A2C6KCE7</accession>
<dbReference type="VEuPathDB" id="ToxoDB:CSUI_007787"/>
<dbReference type="GeneID" id="94431141"/>